<evidence type="ECO:0000313" key="6">
    <source>
        <dbReference type="Proteomes" id="UP000007015"/>
    </source>
</evidence>
<dbReference type="Proteomes" id="UP000007015">
    <property type="component" value="Chromosome 11"/>
</dbReference>
<comment type="similarity">
    <text evidence="1 3">Belongs to the sulfotransferase 1 family.</text>
</comment>
<dbReference type="Pfam" id="PF00685">
    <property type="entry name" value="Sulfotransfer_1"/>
    <property type="match status" value="1"/>
</dbReference>
<dbReference type="AlphaFoldDB" id="B8BJ09"/>
<dbReference type="OMA" id="MARCIFW"/>
<evidence type="ECO:0000256" key="3">
    <source>
        <dbReference type="RuleBase" id="RU361155"/>
    </source>
</evidence>
<dbReference type="PANTHER" id="PTHR11783">
    <property type="entry name" value="SULFOTRANSFERASE SULT"/>
    <property type="match status" value="1"/>
</dbReference>
<evidence type="ECO:0000256" key="1">
    <source>
        <dbReference type="ARBA" id="ARBA00005771"/>
    </source>
</evidence>
<sequence length="247" mass="26803">MARCIFWNAICNNYISAKSHVSCGLFVASSFPLSSATEAADEAKAHKKIYNQLRQVAETFPTAPSGIDVPYSHHPDGWYMTTAGVVSAMVIKSHLTARATDIFLVTFPKSGTTWIKALLYSALHRRADELVAHSPHQLVPFLESQVFVKDWIPDLSSLPEPRLLMTHIPSQSLPDSVAASGCKVVYLCRDPWIASSRFGTSGTSSGHGILMRHTGNSIMVSRCLGLTESTSSATGIGMSRGQARYSS</sequence>
<dbReference type="Gramene" id="BGIOSGA034525-TA">
    <property type="protein sequence ID" value="BGIOSGA034525-PA"/>
    <property type="gene ID" value="BGIOSGA034525"/>
</dbReference>
<dbReference type="GO" id="GO:0008146">
    <property type="term" value="F:sulfotransferase activity"/>
    <property type="evidence" value="ECO:0007669"/>
    <property type="project" value="InterPro"/>
</dbReference>
<dbReference type="STRING" id="39946.B8BJ09"/>
<dbReference type="InterPro" id="IPR027417">
    <property type="entry name" value="P-loop_NTPase"/>
</dbReference>
<keyword evidence="6" id="KW-1185">Reference proteome</keyword>
<gene>
    <name evidence="5" type="ORF">OsI_35050</name>
</gene>
<dbReference type="InterPro" id="IPR000863">
    <property type="entry name" value="Sulfotransferase_dom"/>
</dbReference>
<dbReference type="EC" id="2.8.2.-" evidence="3"/>
<dbReference type="HOGENOM" id="CLU_085199_0_0_1"/>
<feature type="domain" description="Sulfotransferase" evidence="4">
    <location>
        <begin position="100"/>
        <end position="191"/>
    </location>
</feature>
<evidence type="ECO:0000256" key="2">
    <source>
        <dbReference type="ARBA" id="ARBA00022679"/>
    </source>
</evidence>
<keyword evidence="2 3" id="KW-0808">Transferase</keyword>
<dbReference type="Gene3D" id="3.40.50.300">
    <property type="entry name" value="P-loop containing nucleotide triphosphate hydrolases"/>
    <property type="match status" value="1"/>
</dbReference>
<evidence type="ECO:0000259" key="4">
    <source>
        <dbReference type="Pfam" id="PF00685"/>
    </source>
</evidence>
<dbReference type="EMBL" id="CM000136">
    <property type="protein sequence ID" value="EEC67644.1"/>
    <property type="molecule type" value="Genomic_DNA"/>
</dbReference>
<evidence type="ECO:0000313" key="5">
    <source>
        <dbReference type="EMBL" id="EEC67644.1"/>
    </source>
</evidence>
<reference evidence="5 6" key="1">
    <citation type="journal article" date="2005" name="PLoS Biol.">
        <title>The genomes of Oryza sativa: a history of duplications.</title>
        <authorList>
            <person name="Yu J."/>
            <person name="Wang J."/>
            <person name="Lin W."/>
            <person name="Li S."/>
            <person name="Li H."/>
            <person name="Zhou J."/>
            <person name="Ni P."/>
            <person name="Dong W."/>
            <person name="Hu S."/>
            <person name="Zeng C."/>
            <person name="Zhang J."/>
            <person name="Zhang Y."/>
            <person name="Li R."/>
            <person name="Xu Z."/>
            <person name="Li S."/>
            <person name="Li X."/>
            <person name="Zheng H."/>
            <person name="Cong L."/>
            <person name="Lin L."/>
            <person name="Yin J."/>
            <person name="Geng J."/>
            <person name="Li G."/>
            <person name="Shi J."/>
            <person name="Liu J."/>
            <person name="Lv H."/>
            <person name="Li J."/>
            <person name="Wang J."/>
            <person name="Deng Y."/>
            <person name="Ran L."/>
            <person name="Shi X."/>
            <person name="Wang X."/>
            <person name="Wu Q."/>
            <person name="Li C."/>
            <person name="Ren X."/>
            <person name="Wang J."/>
            <person name="Wang X."/>
            <person name="Li D."/>
            <person name="Liu D."/>
            <person name="Zhang X."/>
            <person name="Ji Z."/>
            <person name="Zhao W."/>
            <person name="Sun Y."/>
            <person name="Zhang Z."/>
            <person name="Bao J."/>
            <person name="Han Y."/>
            <person name="Dong L."/>
            <person name="Ji J."/>
            <person name="Chen P."/>
            <person name="Wu S."/>
            <person name="Liu J."/>
            <person name="Xiao Y."/>
            <person name="Bu D."/>
            <person name="Tan J."/>
            <person name="Yang L."/>
            <person name="Ye C."/>
            <person name="Zhang J."/>
            <person name="Xu J."/>
            <person name="Zhou Y."/>
            <person name="Yu Y."/>
            <person name="Zhang B."/>
            <person name="Zhuang S."/>
            <person name="Wei H."/>
            <person name="Liu B."/>
            <person name="Lei M."/>
            <person name="Yu H."/>
            <person name="Li Y."/>
            <person name="Xu H."/>
            <person name="Wei S."/>
            <person name="He X."/>
            <person name="Fang L."/>
            <person name="Zhang Z."/>
            <person name="Zhang Y."/>
            <person name="Huang X."/>
            <person name="Su Z."/>
            <person name="Tong W."/>
            <person name="Li J."/>
            <person name="Tong Z."/>
            <person name="Li S."/>
            <person name="Ye J."/>
            <person name="Wang L."/>
            <person name="Fang L."/>
            <person name="Lei T."/>
            <person name="Chen C."/>
            <person name="Chen H."/>
            <person name="Xu Z."/>
            <person name="Li H."/>
            <person name="Huang H."/>
            <person name="Zhang F."/>
            <person name="Xu H."/>
            <person name="Li N."/>
            <person name="Zhao C."/>
            <person name="Li S."/>
            <person name="Dong L."/>
            <person name="Huang Y."/>
            <person name="Li L."/>
            <person name="Xi Y."/>
            <person name="Qi Q."/>
            <person name="Li W."/>
            <person name="Zhang B."/>
            <person name="Hu W."/>
            <person name="Zhang Y."/>
            <person name="Tian X."/>
            <person name="Jiao Y."/>
            <person name="Liang X."/>
            <person name="Jin J."/>
            <person name="Gao L."/>
            <person name="Zheng W."/>
            <person name="Hao B."/>
            <person name="Liu S."/>
            <person name="Wang W."/>
            <person name="Yuan L."/>
            <person name="Cao M."/>
            <person name="McDermott J."/>
            <person name="Samudrala R."/>
            <person name="Wang J."/>
            <person name="Wong G.K."/>
            <person name="Yang H."/>
        </authorList>
    </citation>
    <scope>NUCLEOTIDE SEQUENCE [LARGE SCALE GENOMIC DNA]</scope>
    <source>
        <strain evidence="6">cv. 93-11</strain>
    </source>
</reference>
<organism evidence="5 6">
    <name type="scientific">Oryza sativa subsp. indica</name>
    <name type="common">Rice</name>
    <dbReference type="NCBI Taxonomy" id="39946"/>
    <lineage>
        <taxon>Eukaryota</taxon>
        <taxon>Viridiplantae</taxon>
        <taxon>Streptophyta</taxon>
        <taxon>Embryophyta</taxon>
        <taxon>Tracheophyta</taxon>
        <taxon>Spermatophyta</taxon>
        <taxon>Magnoliopsida</taxon>
        <taxon>Liliopsida</taxon>
        <taxon>Poales</taxon>
        <taxon>Poaceae</taxon>
        <taxon>BOP clade</taxon>
        <taxon>Oryzoideae</taxon>
        <taxon>Oryzeae</taxon>
        <taxon>Oryzinae</taxon>
        <taxon>Oryza</taxon>
        <taxon>Oryza sativa</taxon>
    </lineage>
</organism>
<dbReference type="SUPFAM" id="SSF52540">
    <property type="entry name" value="P-loop containing nucleoside triphosphate hydrolases"/>
    <property type="match status" value="1"/>
</dbReference>
<name>B8BJ09_ORYSI</name>
<proteinExistence type="inferred from homology"/>
<accession>B8BJ09</accession>
<protein>
    <recommendedName>
        <fullName evidence="3">Sulfotransferase</fullName>
        <ecNumber evidence="3">2.8.2.-</ecNumber>
    </recommendedName>
</protein>